<evidence type="ECO:0000313" key="3">
    <source>
        <dbReference type="Proteomes" id="UP001218034"/>
    </source>
</evidence>
<feature type="region of interest" description="Disordered" evidence="1">
    <location>
        <begin position="75"/>
        <end position="99"/>
    </location>
</feature>
<evidence type="ECO:0000256" key="1">
    <source>
        <dbReference type="SAM" id="MobiDB-lite"/>
    </source>
</evidence>
<dbReference type="InterPro" id="IPR036390">
    <property type="entry name" value="WH_DNA-bd_sf"/>
</dbReference>
<organism evidence="2 3">
    <name type="scientific">Candidatus Nanohalococcus occultus</name>
    <dbReference type="NCBI Taxonomy" id="2978047"/>
    <lineage>
        <taxon>Archaea</taxon>
        <taxon>Candidatus Nanohalarchaeota</taxon>
        <taxon>Candidatus Nanohalarchaeota incertae sedis</taxon>
        <taxon>Candidatus Nanohalococcus</taxon>
    </lineage>
</organism>
<gene>
    <name evidence="2" type="ORF">SVXNc_0515</name>
</gene>
<dbReference type="GeneID" id="90589952"/>
<name>A0ABY8CE88_9ARCH</name>
<sequence length="179" mass="20122">MDRSHWLNEYQDVLRLLWNNGGSVSPLRTIEKELDRPDSSSAVIVKKLESEGIVRKEYCNAKVKRAVLTSYERKEDIDSSEEWLSEGQNSVSESSEDSSEIFEQAFEYEKKSMGSEEVLWLTNGDESYLAENFSDVGETGFAYIRETGGSSVPGVPGAELVETAETKELLEESYGIAER</sequence>
<dbReference type="Proteomes" id="UP001218034">
    <property type="component" value="Chromosome"/>
</dbReference>
<dbReference type="RefSeq" id="WP_347722403.1">
    <property type="nucleotide sequence ID" value="NZ_CP104395.1"/>
</dbReference>
<evidence type="ECO:0000313" key="2">
    <source>
        <dbReference type="EMBL" id="WEL19533.1"/>
    </source>
</evidence>
<keyword evidence="3" id="KW-1185">Reference proteome</keyword>
<reference evidence="2 3" key="1">
    <citation type="submission" date="2022-09" db="EMBL/GenBank/DDBJ databases">
        <title>Xylan utilization by haloarchaea-nanohaloarchaea associations.</title>
        <authorList>
            <person name="Yakimov M."/>
        </authorList>
    </citation>
    <scope>NUCLEOTIDE SEQUENCE [LARGE SCALE GENOMIC DNA]</scope>
    <source>
        <strain evidence="2 3">SVXNc</strain>
    </source>
</reference>
<accession>A0ABY8CE88</accession>
<dbReference type="EMBL" id="CP104395">
    <property type="protein sequence ID" value="WEL19533.1"/>
    <property type="molecule type" value="Genomic_DNA"/>
</dbReference>
<protein>
    <submittedName>
        <fullName evidence="2">Uncharacterized protein</fullName>
    </submittedName>
</protein>
<proteinExistence type="predicted"/>
<dbReference type="SUPFAM" id="SSF46785">
    <property type="entry name" value="Winged helix' DNA-binding domain"/>
    <property type="match status" value="1"/>
</dbReference>